<name>A0AA48HA80_9RHOB</name>
<dbReference type="Pfam" id="PF09898">
    <property type="entry name" value="DUF2125"/>
    <property type="match status" value="1"/>
</dbReference>
<dbReference type="InterPro" id="IPR018666">
    <property type="entry name" value="DUF2125"/>
</dbReference>
<evidence type="ECO:0008006" key="4">
    <source>
        <dbReference type="Google" id="ProtNLM"/>
    </source>
</evidence>
<protein>
    <recommendedName>
        <fullName evidence="4">DUF2125 domain-containing protein</fullName>
    </recommendedName>
</protein>
<sequence length="498" mass="50859">MPNVTAPTLTLSALALFLATPAMAVTAEELWAEWQSQAAALGQTMTADEVVPGNGTLTLRGFRTTFVDEDVATVGRLAQIVMTEAGDGSVSIDLSDVYEITITFEDLPGAPPVNLGVNVIMPDLAMTASGDAGARLYAYSASRITIEDGPITGGNGAPPTIDMRIGIDNMTATYEIDGSNPENIAYVTDTQIGGVAGALDILPPPGEEGSLKLVFSLGATTASGAGRLGNLAALAAAPDTIPTDFAINGDFTYADASMDLTFAHPRDAFQVFASNAGGSMSATVSDSLVDYRITATGSATHFASPELPVPVDFTVGSAEIAFSLPLAAAAAPQPMSARLAYRDVMVGPQVWAMADPAGSFPRDPITVIADLTGSLQILTDLMAVDPTDMGAPPAELRDVTLNELQLSVGGASLTGTGSATFAPGPIPMPVGSVNLQLAGGNALMDRLQASGLVPIEQIAMARGLLGAFTRPGATPDTLETTIQFTEGGGISANGVPLQ</sequence>
<feature type="chain" id="PRO_5041346450" description="DUF2125 domain-containing protein" evidence="1">
    <location>
        <begin position="25"/>
        <end position="498"/>
    </location>
</feature>
<gene>
    <name evidence="2" type="ORF">MACH21_02470</name>
</gene>
<reference evidence="2 3" key="1">
    <citation type="submission" date="2023-01" db="EMBL/GenBank/DDBJ databases">
        <title>Complete genome sequence of Roseicyclus marinus strain Dej080120_10.</title>
        <authorList>
            <person name="Ueki S."/>
            <person name="Maruyama F."/>
        </authorList>
    </citation>
    <scope>NUCLEOTIDE SEQUENCE [LARGE SCALE GENOMIC DNA]</scope>
    <source>
        <strain evidence="2 3">Dej080120_10</strain>
    </source>
</reference>
<keyword evidence="1" id="KW-0732">Signal</keyword>
<evidence type="ECO:0000313" key="2">
    <source>
        <dbReference type="EMBL" id="BDW84070.1"/>
    </source>
</evidence>
<feature type="signal peptide" evidence="1">
    <location>
        <begin position="1"/>
        <end position="24"/>
    </location>
</feature>
<dbReference type="RefSeq" id="WP_338273617.1">
    <property type="nucleotide sequence ID" value="NZ_AP027266.1"/>
</dbReference>
<organism evidence="2 3">
    <name type="scientific">Roseicyclus marinus</name>
    <dbReference type="NCBI Taxonomy" id="2161673"/>
    <lineage>
        <taxon>Bacteria</taxon>
        <taxon>Pseudomonadati</taxon>
        <taxon>Pseudomonadota</taxon>
        <taxon>Alphaproteobacteria</taxon>
        <taxon>Rhodobacterales</taxon>
        <taxon>Roseobacteraceae</taxon>
        <taxon>Roseicyclus</taxon>
    </lineage>
</organism>
<keyword evidence="3" id="KW-1185">Reference proteome</keyword>
<accession>A0AA48HA80</accession>
<evidence type="ECO:0000313" key="3">
    <source>
        <dbReference type="Proteomes" id="UP001337723"/>
    </source>
</evidence>
<dbReference type="EMBL" id="AP027266">
    <property type="protein sequence ID" value="BDW84070.1"/>
    <property type="molecule type" value="Genomic_DNA"/>
</dbReference>
<evidence type="ECO:0000256" key="1">
    <source>
        <dbReference type="SAM" id="SignalP"/>
    </source>
</evidence>
<proteinExistence type="predicted"/>
<dbReference type="AlphaFoldDB" id="A0AA48HA80"/>
<dbReference type="Proteomes" id="UP001337723">
    <property type="component" value="Chromosome"/>
</dbReference>
<dbReference type="KEGG" id="rmai:MACH21_02470"/>